<dbReference type="InterPro" id="IPR038573">
    <property type="entry name" value="BrnT_sf"/>
</dbReference>
<evidence type="ECO:0000313" key="1">
    <source>
        <dbReference type="EMBL" id="PCJ16549.1"/>
    </source>
</evidence>
<protein>
    <recommendedName>
        <fullName evidence="3">BrnT family toxin</fullName>
    </recommendedName>
</protein>
<comment type="caution">
    <text evidence="1">The sequence shown here is derived from an EMBL/GenBank/DDBJ whole genome shotgun (WGS) entry which is preliminary data.</text>
</comment>
<dbReference type="EMBL" id="NVVJ01000118">
    <property type="protein sequence ID" value="PCJ16549.1"/>
    <property type="molecule type" value="Genomic_DNA"/>
</dbReference>
<sequence>MAHLSFEWDPKKEASNVAKHGVSFSEAQTAFTDEFARLIPDPDHSADEERFILLGTSIGFRLLVVCHCVRSEDAIRIISARKAQKQERRIYEGFRNA</sequence>
<dbReference type="AlphaFoldDB" id="A0A2A5AB93"/>
<proteinExistence type="predicted"/>
<gene>
    <name evidence="1" type="ORF">COA96_18375</name>
</gene>
<name>A0A2A5AB93_9GAMM</name>
<dbReference type="Proteomes" id="UP000218327">
    <property type="component" value="Unassembled WGS sequence"/>
</dbReference>
<dbReference type="InterPro" id="IPR007460">
    <property type="entry name" value="BrnT_toxin"/>
</dbReference>
<organism evidence="1 2">
    <name type="scientific">SAR86 cluster bacterium</name>
    <dbReference type="NCBI Taxonomy" id="2030880"/>
    <lineage>
        <taxon>Bacteria</taxon>
        <taxon>Pseudomonadati</taxon>
        <taxon>Pseudomonadota</taxon>
        <taxon>Gammaproteobacteria</taxon>
        <taxon>SAR86 cluster</taxon>
    </lineage>
</organism>
<evidence type="ECO:0008006" key="3">
    <source>
        <dbReference type="Google" id="ProtNLM"/>
    </source>
</evidence>
<reference evidence="2" key="1">
    <citation type="submission" date="2017-08" db="EMBL/GenBank/DDBJ databases">
        <title>A dynamic microbial community with high functional redundancy inhabits the cold, oxic subseafloor aquifer.</title>
        <authorList>
            <person name="Tully B.J."/>
            <person name="Wheat C.G."/>
            <person name="Glazer B.T."/>
            <person name="Huber J.A."/>
        </authorList>
    </citation>
    <scope>NUCLEOTIDE SEQUENCE [LARGE SCALE GENOMIC DNA]</scope>
</reference>
<accession>A0A2A5AB93</accession>
<dbReference type="Gene3D" id="3.10.450.530">
    <property type="entry name" value="Ribonuclease toxin, BrnT, of type II toxin-antitoxin system"/>
    <property type="match status" value="1"/>
</dbReference>
<evidence type="ECO:0000313" key="2">
    <source>
        <dbReference type="Proteomes" id="UP000218327"/>
    </source>
</evidence>
<dbReference type="Pfam" id="PF04365">
    <property type="entry name" value="BrnT_toxin"/>
    <property type="match status" value="1"/>
</dbReference>